<dbReference type="PANTHER" id="PTHR43677:SF4">
    <property type="entry name" value="QUINONE OXIDOREDUCTASE-LIKE PROTEIN 2"/>
    <property type="match status" value="1"/>
</dbReference>
<dbReference type="OrthoDB" id="4190732at2"/>
<dbReference type="Gene3D" id="3.40.50.720">
    <property type="entry name" value="NAD(P)-binding Rossmann-like Domain"/>
    <property type="match status" value="1"/>
</dbReference>
<dbReference type="KEGG" id="llu:AKJ09_07368"/>
<sequence length="324" mass="34166">MRAVRVHELIGPKGLRVDELPDPTPSTGEVLLDVAAAGVNFPDVLLSHGKYQFKPEPPFIPGGEAAGVVRAVGPGVTSVAVGDRVAATLIHGAFAERIVVPELATVKLPDEVSFEVGAATLLTYATTYHALVDRAALAKDETLLVLGAAGGVGIAAVELGKVLGAHVIAAASTDEKIAFCKQHGADEGIVYTREDLKERAKALTGGNGVDVVYDPVGGPYSEAALRAIAWEGRHLVVGFAAGDIPKLPLNLVLLKSCDVVGVFWGAFAMRDPAKNRENAAQIFEWVAQKKLVPHVDTVLPFDRASEALERMARREVMGKLVLVP</sequence>
<dbReference type="InterPro" id="IPR011032">
    <property type="entry name" value="GroES-like_sf"/>
</dbReference>
<dbReference type="InterPro" id="IPR051397">
    <property type="entry name" value="Zn-ADH-like_protein"/>
</dbReference>
<dbReference type="PANTHER" id="PTHR43677">
    <property type="entry name" value="SHORT-CHAIN DEHYDROGENASE/REDUCTASE"/>
    <property type="match status" value="1"/>
</dbReference>
<dbReference type="InterPro" id="IPR013149">
    <property type="entry name" value="ADH-like_C"/>
</dbReference>
<dbReference type="PATRIC" id="fig|1391654.3.peg.7486"/>
<organism evidence="2 3">
    <name type="scientific">Labilithrix luteola</name>
    <dbReference type="NCBI Taxonomy" id="1391654"/>
    <lineage>
        <taxon>Bacteria</taxon>
        <taxon>Pseudomonadati</taxon>
        <taxon>Myxococcota</taxon>
        <taxon>Polyangia</taxon>
        <taxon>Polyangiales</taxon>
        <taxon>Labilitrichaceae</taxon>
        <taxon>Labilithrix</taxon>
    </lineage>
</organism>
<reference evidence="2 3" key="1">
    <citation type="submission" date="2015-08" db="EMBL/GenBank/DDBJ databases">
        <authorList>
            <person name="Babu N.S."/>
            <person name="Beckwith C.J."/>
            <person name="Beseler K.G."/>
            <person name="Brison A."/>
            <person name="Carone J.V."/>
            <person name="Caskin T.P."/>
            <person name="Diamond M."/>
            <person name="Durham M.E."/>
            <person name="Foxe J.M."/>
            <person name="Go M."/>
            <person name="Henderson B.A."/>
            <person name="Jones I.B."/>
            <person name="McGettigan J.A."/>
            <person name="Micheletti S.J."/>
            <person name="Nasrallah M.E."/>
            <person name="Ortiz D."/>
            <person name="Piller C.R."/>
            <person name="Privatt S.R."/>
            <person name="Schneider S.L."/>
            <person name="Sharp S."/>
            <person name="Smith T.C."/>
            <person name="Stanton J.D."/>
            <person name="Ullery H.E."/>
            <person name="Wilson R.J."/>
            <person name="Serrano M.G."/>
            <person name="Buck G."/>
            <person name="Lee V."/>
            <person name="Wang Y."/>
            <person name="Carvalho R."/>
            <person name="Voegtly L."/>
            <person name="Shi R."/>
            <person name="Duckworth R."/>
            <person name="Johnson A."/>
            <person name="Loviza R."/>
            <person name="Walstead R."/>
            <person name="Shah Z."/>
            <person name="Kiflezghi M."/>
            <person name="Wade K."/>
            <person name="Ball S.L."/>
            <person name="Bradley K.W."/>
            <person name="Asai D.J."/>
            <person name="Bowman C.A."/>
            <person name="Russell D.A."/>
            <person name="Pope W.H."/>
            <person name="Jacobs-Sera D."/>
            <person name="Hendrix R.W."/>
            <person name="Hatfull G.F."/>
        </authorList>
    </citation>
    <scope>NUCLEOTIDE SEQUENCE [LARGE SCALE GENOMIC DNA]</scope>
    <source>
        <strain evidence="2 3">DSM 27648</strain>
    </source>
</reference>
<dbReference type="InterPro" id="IPR013154">
    <property type="entry name" value="ADH-like_N"/>
</dbReference>
<dbReference type="CDD" id="cd08241">
    <property type="entry name" value="QOR1"/>
    <property type="match status" value="1"/>
</dbReference>
<dbReference type="STRING" id="1391654.AKJ09_07368"/>
<dbReference type="SUPFAM" id="SSF50129">
    <property type="entry name" value="GroES-like"/>
    <property type="match status" value="1"/>
</dbReference>
<dbReference type="AlphaFoldDB" id="A0A0K1Q5P7"/>
<name>A0A0K1Q5P7_9BACT</name>
<keyword evidence="3" id="KW-1185">Reference proteome</keyword>
<dbReference type="RefSeq" id="WP_146651946.1">
    <property type="nucleotide sequence ID" value="NZ_CP012333.1"/>
</dbReference>
<evidence type="ECO:0000313" key="3">
    <source>
        <dbReference type="Proteomes" id="UP000064967"/>
    </source>
</evidence>
<evidence type="ECO:0000259" key="1">
    <source>
        <dbReference type="SMART" id="SM00829"/>
    </source>
</evidence>
<feature type="domain" description="Enoyl reductase (ER)" evidence="1">
    <location>
        <begin position="11"/>
        <end position="322"/>
    </location>
</feature>
<dbReference type="Gene3D" id="3.90.180.10">
    <property type="entry name" value="Medium-chain alcohol dehydrogenases, catalytic domain"/>
    <property type="match status" value="1"/>
</dbReference>
<dbReference type="InterPro" id="IPR020843">
    <property type="entry name" value="ER"/>
</dbReference>
<proteinExistence type="predicted"/>
<gene>
    <name evidence="2" type="ORF">AKJ09_07368</name>
</gene>
<evidence type="ECO:0000313" key="2">
    <source>
        <dbReference type="EMBL" id="AKV00705.1"/>
    </source>
</evidence>
<dbReference type="Pfam" id="PF08240">
    <property type="entry name" value="ADH_N"/>
    <property type="match status" value="1"/>
</dbReference>
<protein>
    <submittedName>
        <fullName evidence="2">Quinone oxidoreductase</fullName>
    </submittedName>
</protein>
<dbReference type="Pfam" id="PF00107">
    <property type="entry name" value="ADH_zinc_N"/>
    <property type="match status" value="1"/>
</dbReference>
<dbReference type="Proteomes" id="UP000064967">
    <property type="component" value="Chromosome"/>
</dbReference>
<dbReference type="SUPFAM" id="SSF51735">
    <property type="entry name" value="NAD(P)-binding Rossmann-fold domains"/>
    <property type="match status" value="1"/>
</dbReference>
<dbReference type="SMART" id="SM00829">
    <property type="entry name" value="PKS_ER"/>
    <property type="match status" value="1"/>
</dbReference>
<dbReference type="InterPro" id="IPR036291">
    <property type="entry name" value="NAD(P)-bd_dom_sf"/>
</dbReference>
<dbReference type="GO" id="GO:0016491">
    <property type="term" value="F:oxidoreductase activity"/>
    <property type="evidence" value="ECO:0007669"/>
    <property type="project" value="InterPro"/>
</dbReference>
<accession>A0A0K1Q5P7</accession>
<dbReference type="EMBL" id="CP012333">
    <property type="protein sequence ID" value="AKV00705.1"/>
    <property type="molecule type" value="Genomic_DNA"/>
</dbReference>